<dbReference type="InterPro" id="IPR059153">
    <property type="entry name" value="NSD_PHD-1st"/>
</dbReference>
<dbReference type="OrthoDB" id="21264at2759"/>
<reference evidence="11 13" key="1">
    <citation type="submission" date="2015-02" db="EMBL/GenBank/DDBJ databases">
        <authorList>
            <person name="Chooi Y.-H."/>
        </authorList>
    </citation>
    <scope>NUCLEOTIDE SEQUENCE [LARGE SCALE GENOMIC DNA]</scope>
    <source>
        <strain evidence="11">E3</strain>
    </source>
</reference>
<evidence type="ECO:0000256" key="7">
    <source>
        <dbReference type="PROSITE-ProRule" id="PRU00146"/>
    </source>
</evidence>
<protein>
    <recommendedName>
        <fullName evidence="15">PHD-type domain-containing protein</fullName>
    </recommendedName>
</protein>
<dbReference type="InterPro" id="IPR011011">
    <property type="entry name" value="Znf_FYVE_PHD"/>
</dbReference>
<keyword evidence="5 6" id="KW-0103">Bromodomain</keyword>
<dbReference type="InterPro" id="IPR036427">
    <property type="entry name" value="Bromodomain-like_sf"/>
</dbReference>
<dbReference type="GO" id="GO:0006338">
    <property type="term" value="P:chromatin remodeling"/>
    <property type="evidence" value="ECO:0007669"/>
    <property type="project" value="UniProtKB-ARBA"/>
</dbReference>
<evidence type="ECO:0008006" key="15">
    <source>
        <dbReference type="Google" id="ProtNLM"/>
    </source>
</evidence>
<dbReference type="Gene3D" id="1.20.920.10">
    <property type="entry name" value="Bromodomain-like"/>
    <property type="match status" value="1"/>
</dbReference>
<sequence>MVLSRLARTEARRKCVARMSSSRKRSSSHVTLEEKLSKRDPVHVTPKELKRRCARVLELTSAHEFAWPFNQPVDPVALGLPTYHIIVKHPMDLGTAQKKLTNDAYTSVAEFTSDVRLTFQNCHQFNDKFSEVWNMAVEVAMFFEFLLLHHISHCVVDDVPPSSPDAIGLVQGSDMPNMAKRLAAIGNDIRPPLEYAANSAACGVCEQAGNLLCCDGPCLRSFHTSCVGLGEFPSEERWYCSNCSSKSHPCAVCGELGSDGVDVHQCAHVACGLFFHTSCVNDHELTKKKSKTRGANRGNFICPHHACAQCKQQAHTALLVQCNRCVDSYHIDCMPPGVTVVNARSIVCPRHDSGASLDAFAPETSAKVDDPWEINHVFDHMQVVRPALQTIRTANPMLNPRLPWRATPAFIKHAFSSVFVEAVQLAETGAQ</sequence>
<dbReference type="PROSITE" id="PS50014">
    <property type="entry name" value="BROMODOMAIN_2"/>
    <property type="match status" value="1"/>
</dbReference>
<dbReference type="PROSITE" id="PS01359">
    <property type="entry name" value="ZF_PHD_1"/>
    <property type="match status" value="1"/>
</dbReference>
<dbReference type="SMART" id="SM00297">
    <property type="entry name" value="BROMO"/>
    <property type="match status" value="1"/>
</dbReference>
<proteinExistence type="predicted"/>
<dbReference type="InterPro" id="IPR055197">
    <property type="entry name" value="PHDvar_NSD"/>
</dbReference>
<evidence type="ECO:0000256" key="4">
    <source>
        <dbReference type="ARBA" id="ARBA00022833"/>
    </source>
</evidence>
<keyword evidence="13" id="KW-1185">Reference proteome</keyword>
<keyword evidence="12" id="KW-0496">Mitochondrion</keyword>
<evidence type="ECO:0000256" key="6">
    <source>
        <dbReference type="PROSITE-ProRule" id="PRU00035"/>
    </source>
</evidence>
<evidence type="ECO:0000256" key="2">
    <source>
        <dbReference type="ARBA" id="ARBA00022737"/>
    </source>
</evidence>
<dbReference type="InterPro" id="IPR019787">
    <property type="entry name" value="Znf_PHD-finger"/>
</dbReference>
<feature type="region of interest" description="Disordered" evidence="8">
    <location>
        <begin position="14"/>
        <end position="43"/>
    </location>
</feature>
<evidence type="ECO:0000313" key="14">
    <source>
        <dbReference type="Proteomes" id="UP000290189"/>
    </source>
</evidence>
<dbReference type="InterPro" id="IPR055198">
    <property type="entry name" value="NSD_PHD"/>
</dbReference>
<dbReference type="AlphaFoldDB" id="A0A0G4J914"/>
<evidence type="ECO:0000259" key="9">
    <source>
        <dbReference type="PROSITE" id="PS50014"/>
    </source>
</evidence>
<evidence type="ECO:0000256" key="3">
    <source>
        <dbReference type="ARBA" id="ARBA00022771"/>
    </source>
</evidence>
<keyword evidence="3 7" id="KW-0863">Zinc-finger</keyword>
<dbReference type="Proteomes" id="UP000290189">
    <property type="component" value="Unassembled WGS sequence"/>
</dbReference>
<dbReference type="SUPFAM" id="SSF57903">
    <property type="entry name" value="FYVE/PHD zinc finger"/>
    <property type="match status" value="3"/>
</dbReference>
<evidence type="ECO:0000256" key="5">
    <source>
        <dbReference type="ARBA" id="ARBA00023117"/>
    </source>
</evidence>
<dbReference type="Pfam" id="PF23004">
    <property type="entry name" value="PHDvar_NSD"/>
    <property type="match status" value="1"/>
</dbReference>
<feature type="domain" description="PHD-type" evidence="10">
    <location>
        <begin position="199"/>
        <end position="246"/>
    </location>
</feature>
<reference evidence="12 14" key="2">
    <citation type="submission" date="2018-03" db="EMBL/GenBank/DDBJ databases">
        <authorList>
            <person name="Fogelqvist J."/>
        </authorList>
    </citation>
    <scope>NUCLEOTIDE SEQUENCE [LARGE SCALE GENOMIC DNA]</scope>
</reference>
<evidence type="ECO:0000313" key="11">
    <source>
        <dbReference type="EMBL" id="CEP03836.1"/>
    </source>
</evidence>
<dbReference type="Gene3D" id="3.30.40.10">
    <property type="entry name" value="Zinc/RING finger domain, C3HC4 (zinc finger)"/>
    <property type="match status" value="2"/>
</dbReference>
<evidence type="ECO:0000259" key="10">
    <source>
        <dbReference type="PROSITE" id="PS50016"/>
    </source>
</evidence>
<dbReference type="SMART" id="SM00249">
    <property type="entry name" value="PHD"/>
    <property type="match status" value="3"/>
</dbReference>
<organism evidence="11 13">
    <name type="scientific">Plasmodiophora brassicae</name>
    <name type="common">Clubroot disease agent</name>
    <dbReference type="NCBI Taxonomy" id="37360"/>
    <lineage>
        <taxon>Eukaryota</taxon>
        <taxon>Sar</taxon>
        <taxon>Rhizaria</taxon>
        <taxon>Endomyxa</taxon>
        <taxon>Phytomyxea</taxon>
        <taxon>Plasmodiophorida</taxon>
        <taxon>Plasmodiophoridae</taxon>
        <taxon>Plasmodiophora</taxon>
    </lineage>
</organism>
<dbReference type="SUPFAM" id="SSF47370">
    <property type="entry name" value="Bromodomain"/>
    <property type="match status" value="1"/>
</dbReference>
<dbReference type="EMBL" id="CDSF01000155">
    <property type="protein sequence ID" value="CEP03836.1"/>
    <property type="molecule type" value="Genomic_DNA"/>
</dbReference>
<dbReference type="InterPro" id="IPR019786">
    <property type="entry name" value="Zinc_finger_PHD-type_CS"/>
</dbReference>
<evidence type="ECO:0000256" key="1">
    <source>
        <dbReference type="ARBA" id="ARBA00022723"/>
    </source>
</evidence>
<dbReference type="PANTHER" id="PTHR46235:SF3">
    <property type="entry name" value="PHD FINGER-CONTAINING PROTEIN DDB_G0268158"/>
    <property type="match status" value="1"/>
</dbReference>
<dbReference type="STRING" id="37360.A0A0G4J914"/>
<dbReference type="Proteomes" id="UP000039324">
    <property type="component" value="Unassembled WGS sequence"/>
</dbReference>
<dbReference type="InterPro" id="IPR013083">
    <property type="entry name" value="Znf_RING/FYVE/PHD"/>
</dbReference>
<geneLocation type="mitochondrion" evidence="12"/>
<evidence type="ECO:0000313" key="12">
    <source>
        <dbReference type="EMBL" id="SPQ99789.1"/>
    </source>
</evidence>
<dbReference type="PRINTS" id="PR00503">
    <property type="entry name" value="BROMODOMAIN"/>
</dbReference>
<dbReference type="CDD" id="cd15566">
    <property type="entry name" value="PHD3_NSD"/>
    <property type="match status" value="1"/>
</dbReference>
<dbReference type="GO" id="GO:0008270">
    <property type="term" value="F:zinc ion binding"/>
    <property type="evidence" value="ECO:0007669"/>
    <property type="project" value="UniProtKB-KW"/>
</dbReference>
<keyword evidence="1" id="KW-0479">Metal-binding</keyword>
<dbReference type="Pfam" id="PF22908">
    <property type="entry name" value="PHD_NSD"/>
    <property type="match status" value="1"/>
</dbReference>
<feature type="compositionally biased region" description="Basic and acidic residues" evidence="8">
    <location>
        <begin position="31"/>
        <end position="43"/>
    </location>
</feature>
<keyword evidence="2" id="KW-0677">Repeat</keyword>
<feature type="domain" description="Bromo" evidence="9">
    <location>
        <begin position="61"/>
        <end position="133"/>
    </location>
</feature>
<dbReference type="Pfam" id="PF23011">
    <property type="entry name" value="PHD-1st_NSD"/>
    <property type="match status" value="1"/>
</dbReference>
<keyword evidence="4" id="KW-0862">Zinc</keyword>
<dbReference type="EMBL" id="OVEO01000012">
    <property type="protein sequence ID" value="SPQ99789.1"/>
    <property type="molecule type" value="Genomic_DNA"/>
</dbReference>
<dbReference type="InterPro" id="IPR001487">
    <property type="entry name" value="Bromodomain"/>
</dbReference>
<dbReference type="PANTHER" id="PTHR46235">
    <property type="entry name" value="PHD FINGER-CONTAINING PROTEIN DDB_G0268158"/>
    <property type="match status" value="1"/>
</dbReference>
<dbReference type="InterPro" id="IPR001965">
    <property type="entry name" value="Znf_PHD"/>
</dbReference>
<gene>
    <name evidence="11" type="ORF">PBRA_003443</name>
    <name evidence="12" type="ORF">PLBR_LOCUS7004</name>
</gene>
<dbReference type="Pfam" id="PF00439">
    <property type="entry name" value="Bromodomain"/>
    <property type="match status" value="1"/>
</dbReference>
<name>A0A0G4J914_PLABS</name>
<dbReference type="PROSITE" id="PS50016">
    <property type="entry name" value="ZF_PHD_2"/>
    <property type="match status" value="1"/>
</dbReference>
<evidence type="ECO:0000313" key="13">
    <source>
        <dbReference type="Proteomes" id="UP000039324"/>
    </source>
</evidence>
<evidence type="ECO:0000256" key="8">
    <source>
        <dbReference type="SAM" id="MobiDB-lite"/>
    </source>
</evidence>
<accession>A0A0G4J914</accession>
<dbReference type="CDD" id="cd15565">
    <property type="entry name" value="PHD2_NSD"/>
    <property type="match status" value="1"/>
</dbReference>